<dbReference type="EMBL" id="GBXM01048294">
    <property type="protein sequence ID" value="JAH60283.1"/>
    <property type="molecule type" value="Transcribed_RNA"/>
</dbReference>
<dbReference type="AlphaFoldDB" id="A0A0E9U5Q6"/>
<organism evidence="1">
    <name type="scientific">Anguilla anguilla</name>
    <name type="common">European freshwater eel</name>
    <name type="synonym">Muraena anguilla</name>
    <dbReference type="NCBI Taxonomy" id="7936"/>
    <lineage>
        <taxon>Eukaryota</taxon>
        <taxon>Metazoa</taxon>
        <taxon>Chordata</taxon>
        <taxon>Craniata</taxon>
        <taxon>Vertebrata</taxon>
        <taxon>Euteleostomi</taxon>
        <taxon>Actinopterygii</taxon>
        <taxon>Neopterygii</taxon>
        <taxon>Teleostei</taxon>
        <taxon>Anguilliformes</taxon>
        <taxon>Anguillidae</taxon>
        <taxon>Anguilla</taxon>
    </lineage>
</organism>
<accession>A0A0E9U5Q6</accession>
<evidence type="ECO:0000313" key="1">
    <source>
        <dbReference type="EMBL" id="JAH60283.1"/>
    </source>
</evidence>
<protein>
    <submittedName>
        <fullName evidence="1">Uncharacterized protein</fullName>
    </submittedName>
</protein>
<name>A0A0E9U5Q6_ANGAN</name>
<reference evidence="1" key="1">
    <citation type="submission" date="2014-11" db="EMBL/GenBank/DDBJ databases">
        <authorList>
            <person name="Amaro Gonzalez C."/>
        </authorList>
    </citation>
    <scope>NUCLEOTIDE SEQUENCE</scope>
</reference>
<sequence length="27" mass="3315">MRRYWSIPLIESLLPPPPKWDLFMQIS</sequence>
<proteinExistence type="predicted"/>
<reference evidence="1" key="2">
    <citation type="journal article" date="2015" name="Fish Shellfish Immunol.">
        <title>Early steps in the European eel (Anguilla anguilla)-Vibrio vulnificus interaction in the gills: Role of the RtxA13 toxin.</title>
        <authorList>
            <person name="Callol A."/>
            <person name="Pajuelo D."/>
            <person name="Ebbesson L."/>
            <person name="Teles M."/>
            <person name="MacKenzie S."/>
            <person name="Amaro C."/>
        </authorList>
    </citation>
    <scope>NUCLEOTIDE SEQUENCE</scope>
</reference>